<gene>
    <name evidence="2" type="ORF">F6B93_21785</name>
</gene>
<dbReference type="AlphaFoldDB" id="A0A975K1I4"/>
<dbReference type="Gene3D" id="3.90.1150.10">
    <property type="entry name" value="Aspartate Aminotransferase, domain 1"/>
    <property type="match status" value="1"/>
</dbReference>
<dbReference type="Pfam" id="PF00266">
    <property type="entry name" value="Aminotran_5"/>
    <property type="match status" value="1"/>
</dbReference>
<evidence type="ECO:0000259" key="1">
    <source>
        <dbReference type="Pfam" id="PF00266"/>
    </source>
</evidence>
<dbReference type="Gene3D" id="3.40.640.10">
    <property type="entry name" value="Type I PLP-dependent aspartate aminotransferase-like (Major domain)"/>
    <property type="match status" value="1"/>
</dbReference>
<dbReference type="Proteomes" id="UP000682202">
    <property type="component" value="Chromosome"/>
</dbReference>
<dbReference type="EMBL" id="CP046600">
    <property type="protein sequence ID" value="QUR69348.1"/>
    <property type="molecule type" value="Genomic_DNA"/>
</dbReference>
<feature type="domain" description="Aminotransferase class V" evidence="1">
    <location>
        <begin position="21"/>
        <end position="290"/>
    </location>
</feature>
<organism evidence="2 3">
    <name type="scientific">Mycobacterium spongiae</name>
    <dbReference type="NCBI Taxonomy" id="886343"/>
    <lineage>
        <taxon>Bacteria</taxon>
        <taxon>Bacillati</taxon>
        <taxon>Actinomycetota</taxon>
        <taxon>Actinomycetes</taxon>
        <taxon>Mycobacteriales</taxon>
        <taxon>Mycobacteriaceae</taxon>
        <taxon>Mycobacterium</taxon>
    </lineage>
</organism>
<reference evidence="2" key="1">
    <citation type="submission" date="2019-12" db="EMBL/GenBank/DDBJ databases">
        <title>Mycobacterium spongiae sp. nov.</title>
        <authorList>
            <person name="Stinear T."/>
        </authorList>
    </citation>
    <scope>NUCLEOTIDE SEQUENCE</scope>
    <source>
        <strain evidence="2">FSD4b-SM</strain>
    </source>
</reference>
<evidence type="ECO:0000313" key="3">
    <source>
        <dbReference type="Proteomes" id="UP000682202"/>
    </source>
</evidence>
<dbReference type="InterPro" id="IPR015421">
    <property type="entry name" value="PyrdxlP-dep_Trfase_major"/>
</dbReference>
<dbReference type="RefSeq" id="WP_211696934.1">
    <property type="nucleotide sequence ID" value="NZ_CP046600.1"/>
</dbReference>
<proteinExistence type="predicted"/>
<accession>A0A975K1I4</accession>
<dbReference type="PANTHER" id="PTHR43586">
    <property type="entry name" value="CYSTEINE DESULFURASE"/>
    <property type="match status" value="1"/>
</dbReference>
<dbReference type="NCBIfam" id="TIGR01976">
    <property type="entry name" value="am_tr_V_VC1184"/>
    <property type="match status" value="1"/>
</dbReference>
<sequence>MAYDVARVRGLHPSLGDGWVHFDAPAGMLIPDSVATTVSTAFRRSGPSTAGVHPSARRSAAVLDAAREAVADLVNGDPGGVVLGADRAALLSSLAEASSSRAGLGYELVVSRLDDEANIAPWLRAAHRYGAKVKWAEVDIETGELPSWQWEGLIGKSTRLVAVTSASGTLGAVTDLSAMTKLVHDVGGLVVVDHSAAAPYRLIDLQETDADVVVVNAVCWGGPPIGAMVFRDPSLMNSFGSVSTDPYATGPARLEVGVHQFGLLAGVVASIEYLASLDESAHGSRRERLSVSMQSASAYLSRLFDYLMVSLRSLPLVMLIGVSQAMLHRERVGVAPAGGMSAPPEGARVPVVSFAVQEVPADRVVQRLADNGILAIANPSSRALDVLGVNDVGGAVTVGLAHYSTMSEVDQLVRALASLG</sequence>
<keyword evidence="3" id="KW-1185">Reference proteome</keyword>
<name>A0A975K1I4_9MYCO</name>
<dbReference type="InterPro" id="IPR015424">
    <property type="entry name" value="PyrdxlP-dep_Trfase"/>
</dbReference>
<evidence type="ECO:0000313" key="2">
    <source>
        <dbReference type="EMBL" id="QUR69348.1"/>
    </source>
</evidence>
<dbReference type="InterPro" id="IPR011340">
    <property type="entry name" value="Cys_dSase-rel"/>
</dbReference>
<dbReference type="SUPFAM" id="SSF53383">
    <property type="entry name" value="PLP-dependent transferases"/>
    <property type="match status" value="1"/>
</dbReference>
<dbReference type="InterPro" id="IPR015422">
    <property type="entry name" value="PyrdxlP-dep_Trfase_small"/>
</dbReference>
<protein>
    <submittedName>
        <fullName evidence="2">Cysteine desulfurase-like protein</fullName>
    </submittedName>
</protein>
<dbReference type="InterPro" id="IPR000192">
    <property type="entry name" value="Aminotrans_V_dom"/>
</dbReference>
<dbReference type="PANTHER" id="PTHR43586:SF21">
    <property type="entry name" value="PYRIDOXAL PHOSPHATE (PLP)-DEPENDENT ASPARTATE AMINOTRANSFERASE SUPERFAMILY"/>
    <property type="match status" value="1"/>
</dbReference>
<dbReference type="KEGG" id="mspg:F6B93_21785"/>